<dbReference type="EMBL" id="JAGTJJ010000024">
    <property type="protein sequence ID" value="MDC3984846.1"/>
    <property type="molecule type" value="Genomic_DNA"/>
</dbReference>
<reference evidence="2 3" key="1">
    <citation type="submission" date="2021-04" db="EMBL/GenBank/DDBJ databases">
        <title>Genome analysis of Polyangium sp.</title>
        <authorList>
            <person name="Li Y."/>
            <person name="Wang J."/>
        </authorList>
    </citation>
    <scope>NUCLEOTIDE SEQUENCE [LARGE SCALE GENOMIC DNA]</scope>
    <source>
        <strain evidence="2 3">SDU14</strain>
    </source>
</reference>
<comment type="caution">
    <text evidence="2">The sequence shown here is derived from an EMBL/GenBank/DDBJ whole genome shotgun (WGS) entry which is preliminary data.</text>
</comment>
<dbReference type="InterPro" id="IPR011990">
    <property type="entry name" value="TPR-like_helical_dom_sf"/>
</dbReference>
<evidence type="ECO:0000256" key="1">
    <source>
        <dbReference type="SAM" id="SignalP"/>
    </source>
</evidence>
<evidence type="ECO:0000313" key="3">
    <source>
        <dbReference type="Proteomes" id="UP001151081"/>
    </source>
</evidence>
<accession>A0A9X4AUP8</accession>
<keyword evidence="3" id="KW-1185">Reference proteome</keyword>
<proteinExistence type="predicted"/>
<evidence type="ECO:0008006" key="4">
    <source>
        <dbReference type="Google" id="ProtNLM"/>
    </source>
</evidence>
<feature type="chain" id="PRO_5040909523" description="Tetratricopeptide repeat protein" evidence="1">
    <location>
        <begin position="23"/>
        <end position="97"/>
    </location>
</feature>
<dbReference type="AlphaFoldDB" id="A0A9X4AUP8"/>
<evidence type="ECO:0000313" key="2">
    <source>
        <dbReference type="EMBL" id="MDC3984846.1"/>
    </source>
</evidence>
<feature type="signal peptide" evidence="1">
    <location>
        <begin position="1"/>
        <end position="22"/>
    </location>
</feature>
<keyword evidence="1" id="KW-0732">Signal</keyword>
<dbReference type="Proteomes" id="UP001151081">
    <property type="component" value="Unassembled WGS sequence"/>
</dbReference>
<gene>
    <name evidence="2" type="ORF">KEG57_30475</name>
</gene>
<protein>
    <recommendedName>
        <fullName evidence="4">Tetratricopeptide repeat protein</fullName>
    </recommendedName>
</protein>
<organism evidence="2 3">
    <name type="scientific">Polyangium jinanense</name>
    <dbReference type="NCBI Taxonomy" id="2829994"/>
    <lineage>
        <taxon>Bacteria</taxon>
        <taxon>Pseudomonadati</taxon>
        <taxon>Myxococcota</taxon>
        <taxon>Polyangia</taxon>
        <taxon>Polyangiales</taxon>
        <taxon>Polyangiaceae</taxon>
        <taxon>Polyangium</taxon>
    </lineage>
</organism>
<dbReference type="Gene3D" id="1.25.40.10">
    <property type="entry name" value="Tetratricopeptide repeat domain"/>
    <property type="match status" value="1"/>
</dbReference>
<name>A0A9X4AUP8_9BACT</name>
<sequence>MHSVLFPLLRAPIAALALSALATAPFQCARDPDPEKAMEEPPEDALYQLAEQFRERGDKEARVTTLRFLATRYPSSRLAERARQELAELGSPVPAPP</sequence>